<name>A0ABX5B9N5_CRYHO</name>
<feature type="region of interest" description="Disordered" evidence="1">
    <location>
        <begin position="235"/>
        <end position="263"/>
    </location>
</feature>
<feature type="region of interest" description="Disordered" evidence="1">
    <location>
        <begin position="180"/>
        <end position="200"/>
    </location>
</feature>
<feature type="region of interest" description="Disordered" evidence="1">
    <location>
        <begin position="133"/>
        <end position="157"/>
    </location>
</feature>
<reference evidence="3 4" key="1">
    <citation type="submission" date="2014-11" db="EMBL/GenBank/DDBJ databases">
        <title>Comparative genomic analysis of Cryptosporidium hominis reveals occurrence of genetic recombination in virulent subtypes.</title>
        <authorList>
            <person name="Guo Y."/>
            <person name="Tang K."/>
            <person name="Frace M."/>
            <person name="Li N."/>
            <person name="Roellig D.M."/>
            <person name="Sammons S."/>
            <person name="Knipe K."/>
            <person name="Rowe L."/>
            <person name="Feng Y."/>
            <person name="Xiao L."/>
        </authorList>
    </citation>
    <scope>NUCLEOTIDE SEQUENCE [LARGE SCALE GENOMIC DNA]</scope>
    <source>
        <strain evidence="3">30976</strain>
    </source>
</reference>
<evidence type="ECO:0000256" key="2">
    <source>
        <dbReference type="SAM" id="Phobius"/>
    </source>
</evidence>
<organism evidence="3 4">
    <name type="scientific">Cryptosporidium hominis</name>
    <dbReference type="NCBI Taxonomy" id="237895"/>
    <lineage>
        <taxon>Eukaryota</taxon>
        <taxon>Sar</taxon>
        <taxon>Alveolata</taxon>
        <taxon>Apicomplexa</taxon>
        <taxon>Conoidasida</taxon>
        <taxon>Coccidia</taxon>
        <taxon>Eucoccidiorida</taxon>
        <taxon>Eimeriorina</taxon>
        <taxon>Cryptosporidiidae</taxon>
        <taxon>Cryptosporidium</taxon>
    </lineage>
</organism>
<evidence type="ECO:0000313" key="4">
    <source>
        <dbReference type="Proteomes" id="UP001429100"/>
    </source>
</evidence>
<feature type="compositionally biased region" description="Acidic residues" evidence="1">
    <location>
        <begin position="248"/>
        <end position="261"/>
    </location>
</feature>
<feature type="compositionally biased region" description="Polar residues" evidence="1">
    <location>
        <begin position="136"/>
        <end position="152"/>
    </location>
</feature>
<reference evidence="3 4" key="2">
    <citation type="submission" date="2017-10" db="EMBL/GenBank/DDBJ databases">
        <title>Consistent, comparative and evidence-based genome annotation and re-annotation for the closely-related species, Cryptosporidium parvum, C. hominis and C. tyzzeri.</title>
        <authorList>
            <person name="Baptista R.P."/>
            <person name="Li Y."/>
            <person name="Sateriale A."/>
            <person name="Striepen B."/>
            <person name="Kissinger J.C."/>
        </authorList>
    </citation>
    <scope>NUCLEOTIDE SEQUENCE [LARGE SCALE GENOMIC DNA]</scope>
    <source>
        <strain evidence="3">30976</strain>
    </source>
</reference>
<proteinExistence type="predicted"/>
<sequence length="304" mass="34366">MVDSKLDSEEICRKPSNFIGRLTTRQKLVTSNSISVPIGIFKSNGISGVISSIKAKYICKSPKCFPKQYNSCIKITCALNQADLQNQKWRKIQVSINNINVQLMFFRVKVLKRGKEKLKRLFQMNSKILEFAAETQGPSNNEENTEVQSNKMNGPLSFIDDIQQHSNENTAYQIENVKDLEESEGDKKENLHNHKNTNEAIKIETKKEEEIIDAPSDEKRSSGLVERLKRSLGVSAEEELTSNNVEEGNTEDNSQEGDEDIPFQPEITINDRIENPRSNMKNIIYITLGITCTVIIIIGAICII</sequence>
<dbReference type="EMBL" id="JTAI01000011">
    <property type="protein sequence ID" value="PPS93469.1"/>
    <property type="molecule type" value="Genomic_DNA"/>
</dbReference>
<feature type="compositionally biased region" description="Basic and acidic residues" evidence="1">
    <location>
        <begin position="180"/>
        <end position="192"/>
    </location>
</feature>
<evidence type="ECO:0000256" key="1">
    <source>
        <dbReference type="SAM" id="MobiDB-lite"/>
    </source>
</evidence>
<keyword evidence="2" id="KW-0472">Membrane</keyword>
<accession>A0ABX5B9N5</accession>
<gene>
    <name evidence="3" type="ORF">GY17_00003613</name>
</gene>
<feature type="transmembrane region" description="Helical" evidence="2">
    <location>
        <begin position="283"/>
        <end position="303"/>
    </location>
</feature>
<protein>
    <recommendedName>
        <fullName evidence="5">MSP domain-containing protein</fullName>
    </recommendedName>
</protein>
<keyword evidence="2" id="KW-1133">Transmembrane helix</keyword>
<comment type="caution">
    <text evidence="3">The sequence shown here is derived from an EMBL/GenBank/DDBJ whole genome shotgun (WGS) entry which is preliminary data.</text>
</comment>
<dbReference type="Proteomes" id="UP001429100">
    <property type="component" value="Unassembled WGS sequence"/>
</dbReference>
<keyword evidence="4" id="KW-1185">Reference proteome</keyword>
<evidence type="ECO:0008006" key="5">
    <source>
        <dbReference type="Google" id="ProtNLM"/>
    </source>
</evidence>
<evidence type="ECO:0000313" key="3">
    <source>
        <dbReference type="EMBL" id="PPS93469.1"/>
    </source>
</evidence>
<keyword evidence="2" id="KW-0812">Transmembrane</keyword>